<dbReference type="Gene3D" id="1.10.1670.10">
    <property type="entry name" value="Helix-hairpin-Helix base-excision DNA repair enzymes (C-terminal)"/>
    <property type="match status" value="1"/>
</dbReference>
<keyword evidence="7" id="KW-0378">Hydrolase</keyword>
<reference evidence="7 8" key="1">
    <citation type="journal article" date="2015" name="Genome Announc.">
        <title>Expanding the biotechnology potential of lactobacilli through comparative genomics of 213 strains and associated genera.</title>
        <authorList>
            <person name="Sun Z."/>
            <person name="Harris H.M."/>
            <person name="McCann A."/>
            <person name="Guo C."/>
            <person name="Argimon S."/>
            <person name="Zhang W."/>
            <person name="Yang X."/>
            <person name="Jeffery I.B."/>
            <person name="Cooney J.C."/>
            <person name="Kagawa T.F."/>
            <person name="Liu W."/>
            <person name="Song Y."/>
            <person name="Salvetti E."/>
            <person name="Wrobel A."/>
            <person name="Rasinkangas P."/>
            <person name="Parkhill J."/>
            <person name="Rea M.C."/>
            <person name="O'Sullivan O."/>
            <person name="Ritari J."/>
            <person name="Douillard F.P."/>
            <person name="Paul Ross R."/>
            <person name="Yang R."/>
            <person name="Briner A.E."/>
            <person name="Felis G.E."/>
            <person name="de Vos W.M."/>
            <person name="Barrangou R."/>
            <person name="Klaenhammer T.R."/>
            <person name="Caufield P.W."/>
            <person name="Cui Y."/>
            <person name="Zhang H."/>
            <person name="O'Toole P.W."/>
        </authorList>
    </citation>
    <scope>NUCLEOTIDE SEQUENCE [LARGE SCALE GENOMIC DNA]</scope>
    <source>
        <strain evidence="7 8">DSM 23927</strain>
    </source>
</reference>
<evidence type="ECO:0000256" key="1">
    <source>
        <dbReference type="ARBA" id="ARBA00022485"/>
    </source>
</evidence>
<proteinExistence type="predicted"/>
<dbReference type="Gene3D" id="1.10.340.30">
    <property type="entry name" value="Hypothetical protein, domain 2"/>
    <property type="match status" value="1"/>
</dbReference>
<dbReference type="AlphaFoldDB" id="A0A0R2AXJ0"/>
<feature type="domain" description="HhH-GPD" evidence="6">
    <location>
        <begin position="34"/>
        <end position="190"/>
    </location>
</feature>
<dbReference type="CDD" id="cd00056">
    <property type="entry name" value="ENDO3c"/>
    <property type="match status" value="1"/>
</dbReference>
<keyword evidence="7" id="KW-0540">Nuclease</keyword>
<evidence type="ECO:0000256" key="5">
    <source>
        <dbReference type="SAM" id="MobiDB-lite"/>
    </source>
</evidence>
<evidence type="ECO:0000259" key="6">
    <source>
        <dbReference type="SMART" id="SM00478"/>
    </source>
</evidence>
<dbReference type="Proteomes" id="UP000051672">
    <property type="component" value="Unassembled WGS sequence"/>
</dbReference>
<dbReference type="SMART" id="SM00478">
    <property type="entry name" value="ENDO3c"/>
    <property type="match status" value="1"/>
</dbReference>
<dbReference type="Pfam" id="PF00730">
    <property type="entry name" value="HhH-GPD"/>
    <property type="match status" value="1"/>
</dbReference>
<feature type="region of interest" description="Disordered" evidence="5">
    <location>
        <begin position="207"/>
        <end position="227"/>
    </location>
</feature>
<dbReference type="EMBL" id="AYZQ01000003">
    <property type="protein sequence ID" value="KRM71719.1"/>
    <property type="molecule type" value="Genomic_DNA"/>
</dbReference>
<gene>
    <name evidence="7" type="ORF">FC34_GL001378</name>
</gene>
<dbReference type="GO" id="GO:0051539">
    <property type="term" value="F:4 iron, 4 sulfur cluster binding"/>
    <property type="evidence" value="ECO:0007669"/>
    <property type="project" value="UniProtKB-KW"/>
</dbReference>
<dbReference type="GO" id="GO:0046872">
    <property type="term" value="F:metal ion binding"/>
    <property type="evidence" value="ECO:0007669"/>
    <property type="project" value="UniProtKB-KW"/>
</dbReference>
<dbReference type="PANTHER" id="PTHR10359:SF19">
    <property type="entry name" value="DNA REPAIR GLYCOSYLASE MJ1434-RELATED"/>
    <property type="match status" value="1"/>
</dbReference>
<sequence length="227" mass="26249">MDSRLVVLNNLQAHYGRQHWWQADSLEDWLMMILIQRTTSKNVEKAVENLKPYLEIKQLLSMPLSDLEDLVRPAGFYRQKAQRIHDLVEWFQAQGGSFEEISARPVDELRQTLLALNGIGPETADVMLMYTFNHKTFVADEYALRLFNRLGFGPYKGYEPMRQDFQDVLATATLDQAREWHALIDEHGKTQVRHAYDDSFLLQPNVSADTWPPEAVQKDETDGLPAE</sequence>
<dbReference type="OrthoDB" id="9802365at2"/>
<dbReference type="RefSeq" id="WP_057894664.1">
    <property type="nucleotide sequence ID" value="NZ_AYZQ01000003.1"/>
</dbReference>
<keyword evidence="2" id="KW-0479">Metal-binding</keyword>
<accession>A0A0R2AXJ0</accession>
<keyword evidence="8" id="KW-1185">Reference proteome</keyword>
<evidence type="ECO:0000313" key="7">
    <source>
        <dbReference type="EMBL" id="KRM71719.1"/>
    </source>
</evidence>
<dbReference type="SUPFAM" id="SSF48150">
    <property type="entry name" value="DNA-glycosylase"/>
    <property type="match status" value="1"/>
</dbReference>
<evidence type="ECO:0000256" key="3">
    <source>
        <dbReference type="ARBA" id="ARBA00023004"/>
    </source>
</evidence>
<comment type="caution">
    <text evidence="7">The sequence shown here is derived from an EMBL/GenBank/DDBJ whole genome shotgun (WGS) entry which is preliminary data.</text>
</comment>
<dbReference type="STRING" id="1423727.FC34_GL001378"/>
<keyword evidence="4" id="KW-0411">Iron-sulfur</keyword>
<evidence type="ECO:0000256" key="4">
    <source>
        <dbReference type="ARBA" id="ARBA00023014"/>
    </source>
</evidence>
<dbReference type="InterPro" id="IPR003265">
    <property type="entry name" value="HhH-GPD_domain"/>
</dbReference>
<dbReference type="InterPro" id="IPR023170">
    <property type="entry name" value="HhH_base_excis_C"/>
</dbReference>
<organism evidence="7 8">
    <name type="scientific">Lacticaseibacillus brantae DSM 23927</name>
    <dbReference type="NCBI Taxonomy" id="1423727"/>
    <lineage>
        <taxon>Bacteria</taxon>
        <taxon>Bacillati</taxon>
        <taxon>Bacillota</taxon>
        <taxon>Bacilli</taxon>
        <taxon>Lactobacillales</taxon>
        <taxon>Lactobacillaceae</taxon>
        <taxon>Lacticaseibacillus</taxon>
    </lineage>
</organism>
<evidence type="ECO:0000313" key="8">
    <source>
        <dbReference type="Proteomes" id="UP000051672"/>
    </source>
</evidence>
<protein>
    <submittedName>
        <fullName evidence="7">Endonuclease III</fullName>
    </submittedName>
</protein>
<keyword evidence="7" id="KW-0255">Endonuclease</keyword>
<dbReference type="PANTHER" id="PTHR10359">
    <property type="entry name" value="A/G-SPECIFIC ADENINE GLYCOSYLASE/ENDONUCLEASE III"/>
    <property type="match status" value="1"/>
</dbReference>
<dbReference type="GO" id="GO:0006284">
    <property type="term" value="P:base-excision repair"/>
    <property type="evidence" value="ECO:0007669"/>
    <property type="project" value="InterPro"/>
</dbReference>
<keyword evidence="1" id="KW-0004">4Fe-4S</keyword>
<keyword evidence="3" id="KW-0408">Iron</keyword>
<evidence type="ECO:0000256" key="2">
    <source>
        <dbReference type="ARBA" id="ARBA00022723"/>
    </source>
</evidence>
<dbReference type="PIRSF" id="PIRSF001435">
    <property type="entry name" value="Nth"/>
    <property type="match status" value="1"/>
</dbReference>
<dbReference type="InterPro" id="IPR011257">
    <property type="entry name" value="DNA_glycosylase"/>
</dbReference>
<name>A0A0R2AXJ0_9LACO</name>
<dbReference type="GO" id="GO:0004519">
    <property type="term" value="F:endonuclease activity"/>
    <property type="evidence" value="ECO:0007669"/>
    <property type="project" value="UniProtKB-KW"/>
</dbReference>
<dbReference type="PATRIC" id="fig|1423727.3.peg.1398"/>